<reference evidence="1 2" key="1">
    <citation type="submission" date="2018-12" db="EMBL/GenBank/DDBJ databases">
        <authorList>
            <person name="Rimple P.A."/>
            <person name="Stoner T.H."/>
            <person name="Garlena R.A."/>
            <person name="Russell D.A."/>
            <person name="Pope W.H."/>
            <person name="Jacobs-Sera D."/>
            <person name="Hatfull G.F."/>
        </authorList>
    </citation>
    <scope>NUCLEOTIDE SEQUENCE [LARGE SCALE GENOMIC DNA]</scope>
</reference>
<evidence type="ECO:0000313" key="2">
    <source>
        <dbReference type="Proteomes" id="UP000287918"/>
    </source>
</evidence>
<dbReference type="Gene3D" id="2.180.10.10">
    <property type="entry name" value="RHS repeat-associated core"/>
    <property type="match status" value="1"/>
</dbReference>
<accession>A0A3S9UN05</accession>
<dbReference type="RefSeq" id="YP_009818585.1">
    <property type="nucleotide sequence ID" value="NC_048140.1"/>
</dbReference>
<dbReference type="Proteomes" id="UP000287918">
    <property type="component" value="Segment"/>
</dbReference>
<protein>
    <recommendedName>
        <fullName evidence="3">Minor tail protein</fullName>
    </recommendedName>
</protein>
<dbReference type="KEGG" id="vg:55009929"/>
<sequence length="243" mass="24049">MTDYPFDNILAVDASGPELLGGLPVIRVASNALVTLFDVNDATKTPVALKTVDGLPIPNPVQVNALGMGPAPVAQFWQIGWEGGGLSGVFTSNLGLRNETLAGVEAAQAAQLAAENAASTAGTEAAAAASAALAGAVSDAQSARADAEAAAALVGAPAGAAIAAAINGNPEVQGELSATYASAFPDSQAITYNADGSVATVTENGVTTTYTYNSDGTVATDTRAGVTRTYTYTNGNLTGIEAA</sequence>
<dbReference type="EMBL" id="MK279899">
    <property type="protein sequence ID" value="AZS11723.1"/>
    <property type="molecule type" value="Genomic_DNA"/>
</dbReference>
<gene>
    <name evidence="1" type="primary">25</name>
    <name evidence="1" type="ORF">PBI_MAJA_25</name>
</gene>
<name>A0A3S9UN05_9CAUD</name>
<proteinExistence type="predicted"/>
<dbReference type="GeneID" id="55009929"/>
<keyword evidence="2" id="KW-1185">Reference proteome</keyword>
<evidence type="ECO:0008006" key="3">
    <source>
        <dbReference type="Google" id="ProtNLM"/>
    </source>
</evidence>
<evidence type="ECO:0000313" key="1">
    <source>
        <dbReference type="EMBL" id="AZS11723.1"/>
    </source>
</evidence>
<organism evidence="1 2">
    <name type="scientific">Arthrobacter phage Maja</name>
    <dbReference type="NCBI Taxonomy" id="2499009"/>
    <lineage>
        <taxon>Viruses</taxon>
        <taxon>Duplodnaviria</taxon>
        <taxon>Heunggongvirae</taxon>
        <taxon>Uroviricota</taxon>
        <taxon>Caudoviricetes</taxon>
        <taxon>Majavirus</taxon>
        <taxon>Majavirus maja</taxon>
    </lineage>
</organism>